<dbReference type="AlphaFoldDB" id="A0A9D7FIE0"/>
<protein>
    <submittedName>
        <fullName evidence="1">Uncharacterized protein</fullName>
    </submittedName>
</protein>
<organism evidence="1 2">
    <name type="scientific">Candidatus Propionivibrio dominans</name>
    <dbReference type="NCBI Taxonomy" id="2954373"/>
    <lineage>
        <taxon>Bacteria</taxon>
        <taxon>Pseudomonadati</taxon>
        <taxon>Pseudomonadota</taxon>
        <taxon>Betaproteobacteria</taxon>
        <taxon>Rhodocyclales</taxon>
        <taxon>Rhodocyclaceae</taxon>
        <taxon>Propionivibrio</taxon>
    </lineage>
</organism>
<evidence type="ECO:0000313" key="2">
    <source>
        <dbReference type="Proteomes" id="UP000886602"/>
    </source>
</evidence>
<dbReference type="EMBL" id="JADJNC010000065">
    <property type="protein sequence ID" value="MBK7425301.1"/>
    <property type="molecule type" value="Genomic_DNA"/>
</dbReference>
<evidence type="ECO:0000313" key="1">
    <source>
        <dbReference type="EMBL" id="MBK7425301.1"/>
    </source>
</evidence>
<sequence length="51" mass="5894">MNIERFGLERYRIAPENLKFEFCEEFVGILGQSNCLTDFLSGRFDQTTTVG</sequence>
<reference evidence="1" key="1">
    <citation type="submission" date="2020-10" db="EMBL/GenBank/DDBJ databases">
        <title>Connecting structure to function with the recovery of over 1000 high-quality activated sludge metagenome-assembled genomes encoding full-length rRNA genes using long-read sequencing.</title>
        <authorList>
            <person name="Singleton C.M."/>
            <person name="Petriglieri F."/>
            <person name="Kristensen J.M."/>
            <person name="Kirkegaard R.H."/>
            <person name="Michaelsen T.Y."/>
            <person name="Andersen M.H."/>
            <person name="Karst S.M."/>
            <person name="Dueholm M.S."/>
            <person name="Nielsen P.H."/>
            <person name="Albertsen M."/>
        </authorList>
    </citation>
    <scope>NUCLEOTIDE SEQUENCE</scope>
    <source>
        <strain evidence="1">EsbW_18-Q3-R4-48_MAXAC.044</strain>
    </source>
</reference>
<gene>
    <name evidence="1" type="ORF">IPJ48_20715</name>
</gene>
<accession>A0A9D7FIE0</accession>
<name>A0A9D7FIE0_9RHOO</name>
<comment type="caution">
    <text evidence="1">The sequence shown here is derived from an EMBL/GenBank/DDBJ whole genome shotgun (WGS) entry which is preliminary data.</text>
</comment>
<proteinExistence type="predicted"/>
<dbReference type="Proteomes" id="UP000886602">
    <property type="component" value="Unassembled WGS sequence"/>
</dbReference>